<dbReference type="RefSeq" id="WP_055730739.1">
    <property type="nucleotide sequence ID" value="NZ_FUYX01000025.1"/>
</dbReference>
<proteinExistence type="predicted"/>
<organism evidence="2 4">
    <name type="scientific">Bosea thiooxidans</name>
    <dbReference type="NCBI Taxonomy" id="53254"/>
    <lineage>
        <taxon>Bacteria</taxon>
        <taxon>Pseudomonadati</taxon>
        <taxon>Pseudomonadota</taxon>
        <taxon>Alphaproteobacteria</taxon>
        <taxon>Hyphomicrobiales</taxon>
        <taxon>Boseaceae</taxon>
        <taxon>Bosea</taxon>
    </lineage>
</organism>
<gene>
    <name evidence="2" type="ORF">ARD30_24175</name>
    <name evidence="3" type="ORF">SAMN05660750_05039</name>
</gene>
<evidence type="ECO:0000313" key="4">
    <source>
        <dbReference type="Proteomes" id="UP000051562"/>
    </source>
</evidence>
<evidence type="ECO:0000313" key="5">
    <source>
        <dbReference type="Proteomes" id="UP000190130"/>
    </source>
</evidence>
<dbReference type="AlphaFoldDB" id="A0A0Q3HYV0"/>
<evidence type="ECO:0000313" key="3">
    <source>
        <dbReference type="EMBL" id="SKC17192.1"/>
    </source>
</evidence>
<dbReference type="OrthoDB" id="5514977at2"/>
<reference evidence="3 5" key="2">
    <citation type="submission" date="2017-02" db="EMBL/GenBank/DDBJ databases">
        <authorList>
            <person name="Peterson S.W."/>
        </authorList>
    </citation>
    <scope>NUCLEOTIDE SEQUENCE [LARGE SCALE GENOMIC DNA]</scope>
    <source>
        <strain evidence="3 5">DSM 9653</strain>
    </source>
</reference>
<protein>
    <submittedName>
        <fullName evidence="2">Uncharacterized protein</fullName>
    </submittedName>
</protein>
<keyword evidence="4" id="KW-1185">Reference proteome</keyword>
<reference evidence="2 4" key="1">
    <citation type="submission" date="2015-10" db="EMBL/GenBank/DDBJ databases">
        <title>Draft genome of Bosea thiooxidans.</title>
        <authorList>
            <person name="Wang X."/>
        </authorList>
    </citation>
    <scope>NUCLEOTIDE SEQUENCE [LARGE SCALE GENOMIC DNA]</scope>
    <source>
        <strain evidence="2 4">CGMCC 9174</strain>
    </source>
</reference>
<feature type="transmembrane region" description="Helical" evidence="1">
    <location>
        <begin position="12"/>
        <end position="31"/>
    </location>
</feature>
<dbReference type="EMBL" id="LMAR01000085">
    <property type="protein sequence ID" value="KQK27959.1"/>
    <property type="molecule type" value="Genomic_DNA"/>
</dbReference>
<accession>A0A0Q3HYV0</accession>
<dbReference type="STRING" id="53254.SAMN05660750_05039"/>
<name>A0A0Q3HYV0_9HYPH</name>
<dbReference type="Proteomes" id="UP000051562">
    <property type="component" value="Unassembled WGS sequence"/>
</dbReference>
<evidence type="ECO:0000313" key="2">
    <source>
        <dbReference type="EMBL" id="KQK27959.1"/>
    </source>
</evidence>
<dbReference type="EMBL" id="FUYX01000025">
    <property type="protein sequence ID" value="SKC17192.1"/>
    <property type="molecule type" value="Genomic_DNA"/>
</dbReference>
<keyword evidence="1" id="KW-0472">Membrane</keyword>
<sequence length="117" mass="11953">MKIPAETKPAIWGAVGGAVALAVLGFTWGGWTTASTSERVAKLRAENAVVAALSPICVSNFQKQPNADAALAELKKISSWGQGDFIAKGGWATMIGSTSPDSAVAKACAETLGMSKT</sequence>
<dbReference type="Proteomes" id="UP000190130">
    <property type="component" value="Unassembled WGS sequence"/>
</dbReference>
<evidence type="ECO:0000256" key="1">
    <source>
        <dbReference type="SAM" id="Phobius"/>
    </source>
</evidence>
<keyword evidence="1" id="KW-1133">Transmembrane helix</keyword>
<keyword evidence="1" id="KW-0812">Transmembrane</keyword>